<dbReference type="PANTHER" id="PTHR34853:SF5">
    <property type="entry name" value="LIP-DOMAIN-CONTAINING PROTEIN-RELATED"/>
    <property type="match status" value="1"/>
</dbReference>
<feature type="chain" id="PRO_5002162084" evidence="2">
    <location>
        <begin position="21"/>
        <end position="180"/>
    </location>
</feature>
<dbReference type="STRING" id="913774.A0A0C3C462"/>
<reference evidence="4" key="2">
    <citation type="submission" date="2015-01" db="EMBL/GenBank/DDBJ databases">
        <title>Evolutionary Origins and Diversification of the Mycorrhizal Mutualists.</title>
        <authorList>
            <consortium name="DOE Joint Genome Institute"/>
            <consortium name="Mycorrhizal Genomics Consortium"/>
            <person name="Kohler A."/>
            <person name="Kuo A."/>
            <person name="Nagy L.G."/>
            <person name="Floudas D."/>
            <person name="Copeland A."/>
            <person name="Barry K.W."/>
            <person name="Cichocki N."/>
            <person name="Veneault-Fourrey C."/>
            <person name="LaButti K."/>
            <person name="Lindquist E.A."/>
            <person name="Lipzen A."/>
            <person name="Lundell T."/>
            <person name="Morin E."/>
            <person name="Murat C."/>
            <person name="Riley R."/>
            <person name="Ohm R."/>
            <person name="Sun H."/>
            <person name="Tunlid A."/>
            <person name="Henrissat B."/>
            <person name="Grigoriev I.V."/>
            <person name="Hibbett D.S."/>
            <person name="Martin F."/>
        </authorList>
    </citation>
    <scope>NUCLEOTIDE SEQUENCE [LARGE SCALE GENOMIC DNA]</scope>
    <source>
        <strain evidence="4">Zn</strain>
    </source>
</reference>
<dbReference type="OrthoDB" id="2373480at2759"/>
<sequence length="180" mass="18892">MGSLKAILVNTLTFLQLVSAAYIPARPQLSTGAAILAPSGSIILTRSVNSIESGGSQAVNVKTVFQLLFRSTDSLGNAATAVTTVIIPNNANMTRLLSYQTGDSAWINCVPSYTLQLGSPANFGGGDTSSFELLVIIAALDKGWIVNVPTMKGSKQYTPLSSRLGVQRLTQSVPLSPPDH</sequence>
<protein>
    <submittedName>
        <fullName evidence="3">Uncharacterized protein</fullName>
    </submittedName>
</protein>
<dbReference type="GO" id="GO:0004806">
    <property type="term" value="F:triacylglycerol lipase activity"/>
    <property type="evidence" value="ECO:0007669"/>
    <property type="project" value="InterPro"/>
</dbReference>
<organism evidence="3 4">
    <name type="scientific">Oidiodendron maius (strain Zn)</name>
    <dbReference type="NCBI Taxonomy" id="913774"/>
    <lineage>
        <taxon>Eukaryota</taxon>
        <taxon>Fungi</taxon>
        <taxon>Dikarya</taxon>
        <taxon>Ascomycota</taxon>
        <taxon>Pezizomycotina</taxon>
        <taxon>Leotiomycetes</taxon>
        <taxon>Leotiomycetes incertae sedis</taxon>
        <taxon>Myxotrichaceae</taxon>
        <taxon>Oidiodendron</taxon>
    </lineage>
</organism>
<dbReference type="AlphaFoldDB" id="A0A0C3C462"/>
<evidence type="ECO:0000313" key="4">
    <source>
        <dbReference type="Proteomes" id="UP000054321"/>
    </source>
</evidence>
<keyword evidence="2" id="KW-0732">Signal</keyword>
<keyword evidence="4" id="KW-1185">Reference proteome</keyword>
<proteinExistence type="predicted"/>
<dbReference type="Gene3D" id="3.40.50.1820">
    <property type="entry name" value="alpha/beta hydrolase"/>
    <property type="match status" value="1"/>
</dbReference>
<dbReference type="InterPro" id="IPR029058">
    <property type="entry name" value="AB_hydrolase_fold"/>
</dbReference>
<feature type="signal peptide" evidence="2">
    <location>
        <begin position="1"/>
        <end position="20"/>
    </location>
</feature>
<dbReference type="InParanoid" id="A0A0C3C462"/>
<dbReference type="Proteomes" id="UP000054321">
    <property type="component" value="Unassembled WGS sequence"/>
</dbReference>
<dbReference type="PANTHER" id="PTHR34853">
    <property type="match status" value="1"/>
</dbReference>
<keyword evidence="1" id="KW-0378">Hydrolase</keyword>
<dbReference type="HOGENOM" id="CLU_1496670_0_0_1"/>
<evidence type="ECO:0000256" key="2">
    <source>
        <dbReference type="SAM" id="SignalP"/>
    </source>
</evidence>
<gene>
    <name evidence="3" type="ORF">OIDMADRAFT_61305</name>
</gene>
<dbReference type="EMBL" id="KN832893">
    <property type="protein sequence ID" value="KIM93663.1"/>
    <property type="molecule type" value="Genomic_DNA"/>
</dbReference>
<dbReference type="InterPro" id="IPR005152">
    <property type="entry name" value="Lipase_secreted"/>
</dbReference>
<name>A0A0C3C462_OIDMZ</name>
<evidence type="ECO:0000256" key="1">
    <source>
        <dbReference type="ARBA" id="ARBA00022801"/>
    </source>
</evidence>
<accession>A0A0C3C462</accession>
<dbReference type="GO" id="GO:0016042">
    <property type="term" value="P:lipid catabolic process"/>
    <property type="evidence" value="ECO:0007669"/>
    <property type="project" value="InterPro"/>
</dbReference>
<evidence type="ECO:0000313" key="3">
    <source>
        <dbReference type="EMBL" id="KIM93663.1"/>
    </source>
</evidence>
<reference evidence="3 4" key="1">
    <citation type="submission" date="2014-04" db="EMBL/GenBank/DDBJ databases">
        <authorList>
            <consortium name="DOE Joint Genome Institute"/>
            <person name="Kuo A."/>
            <person name="Martino E."/>
            <person name="Perotto S."/>
            <person name="Kohler A."/>
            <person name="Nagy L.G."/>
            <person name="Floudas D."/>
            <person name="Copeland A."/>
            <person name="Barry K.W."/>
            <person name="Cichocki N."/>
            <person name="Veneault-Fourrey C."/>
            <person name="LaButti K."/>
            <person name="Lindquist E.A."/>
            <person name="Lipzen A."/>
            <person name="Lundell T."/>
            <person name="Morin E."/>
            <person name="Murat C."/>
            <person name="Sun H."/>
            <person name="Tunlid A."/>
            <person name="Henrissat B."/>
            <person name="Grigoriev I.V."/>
            <person name="Hibbett D.S."/>
            <person name="Martin F."/>
            <person name="Nordberg H.P."/>
            <person name="Cantor M.N."/>
            <person name="Hua S.X."/>
        </authorList>
    </citation>
    <scope>NUCLEOTIDE SEQUENCE [LARGE SCALE GENOMIC DNA]</scope>
    <source>
        <strain evidence="3 4">Zn</strain>
    </source>
</reference>